<dbReference type="Proteomes" id="UP001054837">
    <property type="component" value="Unassembled WGS sequence"/>
</dbReference>
<evidence type="ECO:0000256" key="1">
    <source>
        <dbReference type="SAM" id="MobiDB-lite"/>
    </source>
</evidence>
<proteinExistence type="predicted"/>
<protein>
    <submittedName>
        <fullName evidence="2">Uncharacterized protein</fullName>
    </submittedName>
</protein>
<gene>
    <name evidence="2" type="ORF">CDAR_167791</name>
</gene>
<name>A0AAV4N2I8_9ARAC</name>
<feature type="compositionally biased region" description="Polar residues" evidence="1">
    <location>
        <begin position="1"/>
        <end position="12"/>
    </location>
</feature>
<sequence>MGEKSAQQNSRSFMARRKTQQSSTPNGFKRYEQKTCSKSMQSACKCGRPQLHKWPHKRSHNWMACAREALWEVKPPFYEHNMCSLYIQIGRGNLVTESSK</sequence>
<keyword evidence="3" id="KW-1185">Reference proteome</keyword>
<dbReference type="AlphaFoldDB" id="A0AAV4N2I8"/>
<feature type="region of interest" description="Disordered" evidence="1">
    <location>
        <begin position="1"/>
        <end position="34"/>
    </location>
</feature>
<evidence type="ECO:0000313" key="3">
    <source>
        <dbReference type="Proteomes" id="UP001054837"/>
    </source>
</evidence>
<reference evidence="2 3" key="1">
    <citation type="submission" date="2021-06" db="EMBL/GenBank/DDBJ databases">
        <title>Caerostris darwini draft genome.</title>
        <authorList>
            <person name="Kono N."/>
            <person name="Arakawa K."/>
        </authorList>
    </citation>
    <scope>NUCLEOTIDE SEQUENCE [LARGE SCALE GENOMIC DNA]</scope>
</reference>
<evidence type="ECO:0000313" key="2">
    <source>
        <dbReference type="EMBL" id="GIX77609.1"/>
    </source>
</evidence>
<accession>A0AAV4N2I8</accession>
<comment type="caution">
    <text evidence="2">The sequence shown here is derived from an EMBL/GenBank/DDBJ whole genome shotgun (WGS) entry which is preliminary data.</text>
</comment>
<organism evidence="2 3">
    <name type="scientific">Caerostris darwini</name>
    <dbReference type="NCBI Taxonomy" id="1538125"/>
    <lineage>
        <taxon>Eukaryota</taxon>
        <taxon>Metazoa</taxon>
        <taxon>Ecdysozoa</taxon>
        <taxon>Arthropoda</taxon>
        <taxon>Chelicerata</taxon>
        <taxon>Arachnida</taxon>
        <taxon>Araneae</taxon>
        <taxon>Araneomorphae</taxon>
        <taxon>Entelegynae</taxon>
        <taxon>Araneoidea</taxon>
        <taxon>Araneidae</taxon>
        <taxon>Caerostris</taxon>
    </lineage>
</organism>
<dbReference type="EMBL" id="BPLQ01001029">
    <property type="protein sequence ID" value="GIX77609.1"/>
    <property type="molecule type" value="Genomic_DNA"/>
</dbReference>